<sequence>MADYIYLLENRLSAAQQRAIRIVRDLARTEEMTVFLTGGAVRDLTAGSAVRDLDLTVVGDATKLRAGVEASGAIFTGDNARAQVLYFLFPGGVRVEVSTAVSIEFPKPGKPVYTPTGIIEDLRRRDFTANAMALSLNEGSYGLLMDPLNGVADIENRELRLISNYGFLEDPIRMVRGIRLSARLGWQMEERTRQRYESAKAEDLFGSVAPESIGYELEEIFYEEDPVRVMRALDAEGWLKLLSPQLASAKPNEAALTDLREKQGQLLTQGVLADASALALPLLLGKLSAADQAAVKKSFARPGFATQVDTLESRTRDLQTRFSGKEAATPSAAWRMLHEAEPELVLSMLLNGKGVVQQRLKTFLNDSPTARQRIPYATLQEMRITPDLPEYKELLDKLFFELMDGKLSTPEELKAYLEPYSPPAPPPPVNLRRARAKKEARPSRAKGKKAAAAEAEATLETVAEQEEALGVAEGLMEPGTLTGPDRGPEPTPETPLEGKVAPLAPREEEPTAQKPAKPAKAPKVLPEADTEAARKLTAQPAPVATRQGKAATTPHPEASRDVAAKRPVVIPQASAKQAAPKQADRGNSAKAVAPSRNAAKVAPPAKKSSPAKSVPQPKKGSGGSAKPSSKAAVSSAKGTKAPAKAAKAVKTAPPKKGAAAPSASSKQKPAVKAVKAKSIKPNSATPAKKAPAKAPVKSVPARPAKKAASKAAKSAPKKSGRR</sequence>
<dbReference type="SUPFAM" id="SSF81301">
    <property type="entry name" value="Nucleotidyltransferase"/>
    <property type="match status" value="1"/>
</dbReference>
<dbReference type="PANTHER" id="PTHR47788">
    <property type="entry name" value="POLYA POLYMERASE"/>
    <property type="match status" value="1"/>
</dbReference>
<dbReference type="EMBL" id="JBJYXY010000001">
    <property type="protein sequence ID" value="MFN2975853.1"/>
    <property type="molecule type" value="Genomic_DNA"/>
</dbReference>
<dbReference type="CDD" id="cd05398">
    <property type="entry name" value="NT_ClassII-CCAase"/>
    <property type="match status" value="1"/>
</dbReference>
<feature type="compositionally biased region" description="Low complexity" evidence="12">
    <location>
        <begin position="571"/>
        <end position="581"/>
    </location>
</feature>
<evidence type="ECO:0000256" key="9">
    <source>
        <dbReference type="ARBA" id="ARBA00022842"/>
    </source>
</evidence>
<feature type="region of interest" description="Disordered" evidence="12">
    <location>
        <begin position="476"/>
        <end position="722"/>
    </location>
</feature>
<name>A0ABW9KJX8_9BACT</name>
<keyword evidence="6" id="KW-0548">Nucleotidyltransferase</keyword>
<dbReference type="InterPro" id="IPR052390">
    <property type="entry name" value="tRNA_nt/polyA_polymerase"/>
</dbReference>
<dbReference type="PANTHER" id="PTHR47788:SF1">
    <property type="entry name" value="A-ADDING TRNA NUCLEOTIDYLTRANSFERASE"/>
    <property type="match status" value="1"/>
</dbReference>
<comment type="cofactor">
    <cofactor evidence="1">
        <name>Mg(2+)</name>
        <dbReference type="ChEBI" id="CHEBI:18420"/>
    </cofactor>
</comment>
<proteinExistence type="inferred from homology"/>
<feature type="compositionally biased region" description="Low complexity" evidence="12">
    <location>
        <begin position="679"/>
        <end position="702"/>
    </location>
</feature>
<keyword evidence="15" id="KW-1185">Reference proteome</keyword>
<feature type="compositionally biased region" description="Pro residues" evidence="12">
    <location>
        <begin position="420"/>
        <end position="429"/>
    </location>
</feature>
<evidence type="ECO:0000313" key="15">
    <source>
        <dbReference type="Proteomes" id="UP001634747"/>
    </source>
</evidence>
<evidence type="ECO:0000256" key="12">
    <source>
        <dbReference type="SAM" id="MobiDB-lite"/>
    </source>
</evidence>
<comment type="caution">
    <text evidence="14">The sequence shown here is derived from an EMBL/GenBank/DDBJ whole genome shotgun (WGS) entry which is preliminary data.</text>
</comment>
<keyword evidence="5" id="KW-0819">tRNA processing</keyword>
<feature type="domain" description="Poly A polymerase head" evidence="13">
    <location>
        <begin position="35"/>
        <end position="160"/>
    </location>
</feature>
<reference evidence="14 15" key="1">
    <citation type="submission" date="2024-12" db="EMBL/GenBank/DDBJ databases">
        <authorList>
            <person name="Lee Y."/>
        </authorList>
    </citation>
    <scope>NUCLEOTIDE SEQUENCE [LARGE SCALE GENOMIC DNA]</scope>
    <source>
        <strain evidence="14 15">03SUJ4</strain>
    </source>
</reference>
<evidence type="ECO:0000256" key="7">
    <source>
        <dbReference type="ARBA" id="ARBA00022723"/>
    </source>
</evidence>
<evidence type="ECO:0000256" key="1">
    <source>
        <dbReference type="ARBA" id="ARBA00001946"/>
    </source>
</evidence>
<evidence type="ECO:0000256" key="11">
    <source>
        <dbReference type="RuleBase" id="RU003953"/>
    </source>
</evidence>
<evidence type="ECO:0000256" key="3">
    <source>
        <dbReference type="ARBA" id="ARBA00022555"/>
    </source>
</evidence>
<evidence type="ECO:0000256" key="8">
    <source>
        <dbReference type="ARBA" id="ARBA00022741"/>
    </source>
</evidence>
<dbReference type="InterPro" id="IPR043519">
    <property type="entry name" value="NT_sf"/>
</dbReference>
<evidence type="ECO:0000256" key="4">
    <source>
        <dbReference type="ARBA" id="ARBA00022679"/>
    </source>
</evidence>
<keyword evidence="9" id="KW-0460">Magnesium</keyword>
<keyword evidence="3" id="KW-0820">tRNA-binding</keyword>
<gene>
    <name evidence="14" type="ORF">ACK2TP_08770</name>
</gene>
<dbReference type="Pfam" id="PF01743">
    <property type="entry name" value="PolyA_pol"/>
    <property type="match status" value="1"/>
</dbReference>
<dbReference type="Gene3D" id="1.10.3090.10">
    <property type="entry name" value="cca-adding enzyme, domain 2"/>
    <property type="match status" value="1"/>
</dbReference>
<evidence type="ECO:0000256" key="6">
    <source>
        <dbReference type="ARBA" id="ARBA00022695"/>
    </source>
</evidence>
<keyword evidence="10 11" id="KW-0694">RNA-binding</keyword>
<keyword evidence="8" id="KW-0547">Nucleotide-binding</keyword>
<evidence type="ECO:0000256" key="5">
    <source>
        <dbReference type="ARBA" id="ARBA00022694"/>
    </source>
</evidence>
<keyword evidence="4 11" id="KW-0808">Transferase</keyword>
<dbReference type="RefSeq" id="WP_263412637.1">
    <property type="nucleotide sequence ID" value="NZ_BAABBH010000001.1"/>
</dbReference>
<accession>A0ABW9KJX8</accession>
<evidence type="ECO:0000313" key="14">
    <source>
        <dbReference type="EMBL" id="MFN2975853.1"/>
    </source>
</evidence>
<feature type="compositionally biased region" description="Low complexity" evidence="12">
    <location>
        <begin position="450"/>
        <end position="459"/>
    </location>
</feature>
<feature type="compositionally biased region" description="Low complexity" evidence="12">
    <location>
        <begin position="512"/>
        <end position="527"/>
    </location>
</feature>
<dbReference type="SUPFAM" id="SSF81891">
    <property type="entry name" value="Poly A polymerase C-terminal region-like"/>
    <property type="match status" value="1"/>
</dbReference>
<comment type="similarity">
    <text evidence="2 11">Belongs to the tRNA nucleotidyltransferase/poly(A) polymerase family.</text>
</comment>
<feature type="compositionally biased region" description="Low complexity" evidence="12">
    <location>
        <begin position="598"/>
        <end position="673"/>
    </location>
</feature>
<dbReference type="InterPro" id="IPR002646">
    <property type="entry name" value="PolA_pol_head_dom"/>
</dbReference>
<keyword evidence="7" id="KW-0479">Metal-binding</keyword>
<dbReference type="Proteomes" id="UP001634747">
    <property type="component" value="Unassembled WGS sequence"/>
</dbReference>
<evidence type="ECO:0000259" key="13">
    <source>
        <dbReference type="Pfam" id="PF01743"/>
    </source>
</evidence>
<evidence type="ECO:0000256" key="10">
    <source>
        <dbReference type="ARBA" id="ARBA00022884"/>
    </source>
</evidence>
<evidence type="ECO:0000256" key="2">
    <source>
        <dbReference type="ARBA" id="ARBA00007265"/>
    </source>
</evidence>
<feature type="region of interest" description="Disordered" evidence="12">
    <location>
        <begin position="417"/>
        <end position="459"/>
    </location>
</feature>
<dbReference type="Gene3D" id="3.30.460.10">
    <property type="entry name" value="Beta Polymerase, domain 2"/>
    <property type="match status" value="1"/>
</dbReference>
<protein>
    <submittedName>
        <fullName evidence="14">CCA tRNA nucleotidyltransferase</fullName>
    </submittedName>
</protein>
<organism evidence="14 15">
    <name type="scientific">Terriglobus aquaticus</name>
    <dbReference type="NCBI Taxonomy" id="940139"/>
    <lineage>
        <taxon>Bacteria</taxon>
        <taxon>Pseudomonadati</taxon>
        <taxon>Acidobacteriota</taxon>
        <taxon>Terriglobia</taxon>
        <taxon>Terriglobales</taxon>
        <taxon>Acidobacteriaceae</taxon>
        <taxon>Terriglobus</taxon>
    </lineage>
</organism>